<dbReference type="Proteomes" id="UP001275084">
    <property type="component" value="Unassembled WGS sequence"/>
</dbReference>
<dbReference type="AlphaFoldDB" id="A0AAJ0MB97"/>
<name>A0AAJ0MB97_9PEZI</name>
<evidence type="ECO:0000313" key="3">
    <source>
        <dbReference type="Proteomes" id="UP001275084"/>
    </source>
</evidence>
<comment type="caution">
    <text evidence="2">The sequence shown here is derived from an EMBL/GenBank/DDBJ whole genome shotgun (WGS) entry which is preliminary data.</text>
</comment>
<evidence type="ECO:0000256" key="1">
    <source>
        <dbReference type="SAM" id="MobiDB-lite"/>
    </source>
</evidence>
<keyword evidence="3" id="KW-1185">Reference proteome</keyword>
<dbReference type="EMBL" id="JAUIQD010000006">
    <property type="protein sequence ID" value="KAK3346937.1"/>
    <property type="molecule type" value="Genomic_DNA"/>
</dbReference>
<sequence length="208" mass="22509">MQTQRREGNPDWTAAPFGFLASSMLPSCAARTVAQLQLASRVRRGAVGGSLRVLFCAPAAGVCRRRAAQSRHQRISMHVCVHVCEFVCVCARLCMLRCRVCVWLYSQARSAGGAIDGCLLEWCKSGITDHGSRVVARSAKMGARSPESGPRSRRQDVTRMGCARGASPGAIWGIWACLEWSVGLAALACLRQGGVWQDIVHLGLPRSQ</sequence>
<reference evidence="2" key="1">
    <citation type="journal article" date="2023" name="Mol. Phylogenet. Evol.">
        <title>Genome-scale phylogeny and comparative genomics of the fungal order Sordariales.</title>
        <authorList>
            <person name="Hensen N."/>
            <person name="Bonometti L."/>
            <person name="Westerberg I."/>
            <person name="Brannstrom I.O."/>
            <person name="Guillou S."/>
            <person name="Cros-Aarteil S."/>
            <person name="Calhoun S."/>
            <person name="Haridas S."/>
            <person name="Kuo A."/>
            <person name="Mondo S."/>
            <person name="Pangilinan J."/>
            <person name="Riley R."/>
            <person name="LaButti K."/>
            <person name="Andreopoulos B."/>
            <person name="Lipzen A."/>
            <person name="Chen C."/>
            <person name="Yan M."/>
            <person name="Daum C."/>
            <person name="Ng V."/>
            <person name="Clum A."/>
            <person name="Steindorff A."/>
            <person name="Ohm R.A."/>
            <person name="Martin F."/>
            <person name="Silar P."/>
            <person name="Natvig D.O."/>
            <person name="Lalanne C."/>
            <person name="Gautier V."/>
            <person name="Ament-Velasquez S.L."/>
            <person name="Kruys A."/>
            <person name="Hutchinson M.I."/>
            <person name="Powell A.J."/>
            <person name="Barry K."/>
            <person name="Miller A.N."/>
            <person name="Grigoriev I.V."/>
            <person name="Debuchy R."/>
            <person name="Gladieux P."/>
            <person name="Hiltunen Thoren M."/>
            <person name="Johannesson H."/>
        </authorList>
    </citation>
    <scope>NUCLEOTIDE SEQUENCE</scope>
    <source>
        <strain evidence="2">CBS 955.72</strain>
    </source>
</reference>
<gene>
    <name evidence="2" type="ORF">B0T25DRAFT_291248</name>
</gene>
<reference evidence="2" key="2">
    <citation type="submission" date="2023-06" db="EMBL/GenBank/DDBJ databases">
        <authorList>
            <consortium name="Lawrence Berkeley National Laboratory"/>
            <person name="Haridas S."/>
            <person name="Hensen N."/>
            <person name="Bonometti L."/>
            <person name="Westerberg I."/>
            <person name="Brannstrom I.O."/>
            <person name="Guillou S."/>
            <person name="Cros-Aarteil S."/>
            <person name="Calhoun S."/>
            <person name="Kuo A."/>
            <person name="Mondo S."/>
            <person name="Pangilinan J."/>
            <person name="Riley R."/>
            <person name="Labutti K."/>
            <person name="Andreopoulos B."/>
            <person name="Lipzen A."/>
            <person name="Chen C."/>
            <person name="Yanf M."/>
            <person name="Daum C."/>
            <person name="Ng V."/>
            <person name="Clum A."/>
            <person name="Steindorff A."/>
            <person name="Ohm R."/>
            <person name="Martin F."/>
            <person name="Silar P."/>
            <person name="Natvig D."/>
            <person name="Lalanne C."/>
            <person name="Gautier V."/>
            <person name="Ament-Velasquez S.L."/>
            <person name="Kruys A."/>
            <person name="Hutchinson M.I."/>
            <person name="Powell A.J."/>
            <person name="Barry K."/>
            <person name="Miller A.N."/>
            <person name="Grigoriev I.V."/>
            <person name="Debuchy R."/>
            <person name="Gladieux P."/>
            <person name="Thoren M.H."/>
            <person name="Johannesson H."/>
        </authorList>
    </citation>
    <scope>NUCLEOTIDE SEQUENCE</scope>
    <source>
        <strain evidence="2">CBS 955.72</strain>
    </source>
</reference>
<organism evidence="2 3">
    <name type="scientific">Lasiosphaeria hispida</name>
    <dbReference type="NCBI Taxonomy" id="260671"/>
    <lineage>
        <taxon>Eukaryota</taxon>
        <taxon>Fungi</taxon>
        <taxon>Dikarya</taxon>
        <taxon>Ascomycota</taxon>
        <taxon>Pezizomycotina</taxon>
        <taxon>Sordariomycetes</taxon>
        <taxon>Sordariomycetidae</taxon>
        <taxon>Sordariales</taxon>
        <taxon>Lasiosphaeriaceae</taxon>
        <taxon>Lasiosphaeria</taxon>
    </lineage>
</organism>
<feature type="region of interest" description="Disordered" evidence="1">
    <location>
        <begin position="138"/>
        <end position="158"/>
    </location>
</feature>
<accession>A0AAJ0MB97</accession>
<protein>
    <submittedName>
        <fullName evidence="2">Uncharacterized protein</fullName>
    </submittedName>
</protein>
<evidence type="ECO:0000313" key="2">
    <source>
        <dbReference type="EMBL" id="KAK3346937.1"/>
    </source>
</evidence>
<proteinExistence type="predicted"/>